<dbReference type="Proteomes" id="UP001497512">
    <property type="component" value="Chromosome 3"/>
</dbReference>
<name>A0ABP0UF44_9BRYO</name>
<keyword evidence="3" id="KW-1185">Reference proteome</keyword>
<protein>
    <submittedName>
        <fullName evidence="2">Uncharacterized protein</fullName>
    </submittedName>
</protein>
<gene>
    <name evidence="2" type="ORF">CSSPTR1EN2_LOCUS15100</name>
</gene>
<feature type="region of interest" description="Disordered" evidence="1">
    <location>
        <begin position="53"/>
        <end position="76"/>
    </location>
</feature>
<proteinExistence type="predicted"/>
<evidence type="ECO:0000313" key="2">
    <source>
        <dbReference type="EMBL" id="CAK9220031.1"/>
    </source>
</evidence>
<evidence type="ECO:0000256" key="1">
    <source>
        <dbReference type="SAM" id="MobiDB-lite"/>
    </source>
</evidence>
<dbReference type="EMBL" id="OZ019895">
    <property type="protein sequence ID" value="CAK9220031.1"/>
    <property type="molecule type" value="Genomic_DNA"/>
</dbReference>
<sequence>MAAEGGLFPRGRGGAGLRPAKGSLFGGLHVLLFHSSLAHRKIGRRDLEQAGGHHLMVGRRETRSFQDSSASCAMSV</sequence>
<reference evidence="2" key="1">
    <citation type="submission" date="2024-02" db="EMBL/GenBank/DDBJ databases">
        <authorList>
            <consortium name="ELIXIR-Norway"/>
            <consortium name="Elixir Norway"/>
        </authorList>
    </citation>
    <scope>NUCLEOTIDE SEQUENCE</scope>
</reference>
<organism evidence="2 3">
    <name type="scientific">Sphagnum troendelagicum</name>
    <dbReference type="NCBI Taxonomy" id="128251"/>
    <lineage>
        <taxon>Eukaryota</taxon>
        <taxon>Viridiplantae</taxon>
        <taxon>Streptophyta</taxon>
        <taxon>Embryophyta</taxon>
        <taxon>Bryophyta</taxon>
        <taxon>Sphagnophytina</taxon>
        <taxon>Sphagnopsida</taxon>
        <taxon>Sphagnales</taxon>
        <taxon>Sphagnaceae</taxon>
        <taxon>Sphagnum</taxon>
    </lineage>
</organism>
<evidence type="ECO:0000313" key="3">
    <source>
        <dbReference type="Proteomes" id="UP001497512"/>
    </source>
</evidence>
<feature type="compositionally biased region" description="Polar residues" evidence="1">
    <location>
        <begin position="65"/>
        <end position="76"/>
    </location>
</feature>
<accession>A0ABP0UF44</accession>